<accession>A0A0A1MA46</accession>
<organism evidence="2 3">
    <name type="scientific">Oceanobacillus oncorhynchi</name>
    <dbReference type="NCBI Taxonomy" id="545501"/>
    <lineage>
        <taxon>Bacteria</taxon>
        <taxon>Bacillati</taxon>
        <taxon>Bacillota</taxon>
        <taxon>Bacilli</taxon>
        <taxon>Bacillales</taxon>
        <taxon>Bacillaceae</taxon>
        <taxon>Oceanobacillus</taxon>
    </lineage>
</organism>
<protein>
    <recommendedName>
        <fullName evidence="4">DUF3592 domain-containing protein</fullName>
    </recommendedName>
</protein>
<sequence>MAFIGLLLCIAALFVIFLKLKSVLTGELVEGKIVGYNRGAKGRYSIVAYNYRVLLEYNDELYYVTSIDTFTATDGVIPRKYLGMYCWAYFNPKAPDKRVALKGFHRLEWMAFSLFLLGALIIIIDLARML</sequence>
<dbReference type="RefSeq" id="WP_042531877.1">
    <property type="nucleotide sequence ID" value="NZ_CAXOIH010000015.1"/>
</dbReference>
<dbReference type="OrthoDB" id="2720829at2"/>
<evidence type="ECO:0008006" key="4">
    <source>
        <dbReference type="Google" id="ProtNLM"/>
    </source>
</evidence>
<evidence type="ECO:0000256" key="1">
    <source>
        <dbReference type="SAM" id="Phobius"/>
    </source>
</evidence>
<dbReference type="Proteomes" id="UP000040453">
    <property type="component" value="Unassembled WGS sequence"/>
</dbReference>
<evidence type="ECO:0000313" key="3">
    <source>
        <dbReference type="Proteomes" id="UP000040453"/>
    </source>
</evidence>
<proteinExistence type="predicted"/>
<keyword evidence="1" id="KW-0812">Transmembrane</keyword>
<feature type="transmembrane region" description="Helical" evidence="1">
    <location>
        <begin position="109"/>
        <end position="127"/>
    </location>
</feature>
<dbReference type="STRING" id="545501.BN997_02074"/>
<dbReference type="AlphaFoldDB" id="A0A0A1MA46"/>
<gene>
    <name evidence="2" type="ORF">BN997_02074</name>
</gene>
<keyword evidence="1" id="KW-0472">Membrane</keyword>
<reference evidence="2 3" key="1">
    <citation type="submission" date="2014-11" db="EMBL/GenBank/DDBJ databases">
        <authorList>
            <person name="Urmite Genomes Urmite Genomes"/>
        </authorList>
    </citation>
    <scope>NUCLEOTIDE SEQUENCE [LARGE SCALE GENOMIC DNA]</scope>
    <source>
        <strain evidence="2 3">Oc5</strain>
    </source>
</reference>
<name>A0A0A1MA46_9BACI</name>
<keyword evidence="3" id="KW-1185">Reference proteome</keyword>
<keyword evidence="1" id="KW-1133">Transmembrane helix</keyword>
<evidence type="ECO:0000313" key="2">
    <source>
        <dbReference type="EMBL" id="CEI82215.1"/>
    </source>
</evidence>
<dbReference type="EMBL" id="CDGG01000001">
    <property type="protein sequence ID" value="CEI82215.1"/>
    <property type="molecule type" value="Genomic_DNA"/>
</dbReference>